<evidence type="ECO:0000256" key="4">
    <source>
        <dbReference type="ARBA" id="ARBA00022679"/>
    </source>
</evidence>
<dbReference type="GO" id="GO:0005829">
    <property type="term" value="C:cytosol"/>
    <property type="evidence" value="ECO:0007669"/>
    <property type="project" value="TreeGrafter"/>
</dbReference>
<dbReference type="GO" id="GO:0008705">
    <property type="term" value="F:methionine synthase activity"/>
    <property type="evidence" value="ECO:0007669"/>
    <property type="project" value="TreeGrafter"/>
</dbReference>
<keyword evidence="4" id="KW-0808">Transferase</keyword>
<keyword evidence="6" id="KW-0170">Cobalt</keyword>
<feature type="domain" description="Pterin-binding" evidence="7">
    <location>
        <begin position="9"/>
        <end position="95"/>
    </location>
</feature>
<evidence type="ECO:0000256" key="6">
    <source>
        <dbReference type="ARBA" id="ARBA00023285"/>
    </source>
</evidence>
<evidence type="ECO:0000256" key="2">
    <source>
        <dbReference type="ARBA" id="ARBA00022603"/>
    </source>
</evidence>
<evidence type="ECO:0000259" key="7">
    <source>
        <dbReference type="PROSITE" id="PS50972"/>
    </source>
</evidence>
<dbReference type="GO" id="GO:0031419">
    <property type="term" value="F:cobalamin binding"/>
    <property type="evidence" value="ECO:0007669"/>
    <property type="project" value="UniProtKB-KW"/>
</dbReference>
<comment type="caution">
    <text evidence="8">The sequence shown here is derived from an EMBL/GenBank/DDBJ whole genome shotgun (WGS) entry which is preliminary data.</text>
</comment>
<comment type="similarity">
    <text evidence="1">Belongs to the vitamin-B12 dependent methionine synthase family.</text>
</comment>
<dbReference type="InterPro" id="IPR000489">
    <property type="entry name" value="Pterin-binding_dom"/>
</dbReference>
<accession>A0A1Y3EDX5</accession>
<dbReference type="Gene3D" id="3.20.20.20">
    <property type="entry name" value="Dihydropteroate synthase-like"/>
    <property type="match status" value="1"/>
</dbReference>
<dbReference type="GO" id="GO:0050667">
    <property type="term" value="P:homocysteine metabolic process"/>
    <property type="evidence" value="ECO:0007669"/>
    <property type="project" value="TreeGrafter"/>
</dbReference>
<dbReference type="AlphaFoldDB" id="A0A1Y3EDX5"/>
<dbReference type="Pfam" id="PF00809">
    <property type="entry name" value="Pterin_bind"/>
    <property type="match status" value="1"/>
</dbReference>
<dbReference type="SUPFAM" id="SSF51717">
    <property type="entry name" value="Dihydropteroate synthetase-like"/>
    <property type="match status" value="1"/>
</dbReference>
<keyword evidence="5" id="KW-0479">Metal-binding</keyword>
<feature type="non-terminal residue" evidence="8">
    <location>
        <position position="95"/>
    </location>
</feature>
<dbReference type="GO" id="GO:0032259">
    <property type="term" value="P:methylation"/>
    <property type="evidence" value="ECO:0007669"/>
    <property type="project" value="UniProtKB-KW"/>
</dbReference>
<protein>
    <recommendedName>
        <fullName evidence="7">Pterin-binding domain-containing protein</fullName>
    </recommendedName>
</protein>
<evidence type="ECO:0000313" key="8">
    <source>
        <dbReference type="EMBL" id="OUC43211.1"/>
    </source>
</evidence>
<organism evidence="8 9">
    <name type="scientific">Trichinella nativa</name>
    <dbReference type="NCBI Taxonomy" id="6335"/>
    <lineage>
        <taxon>Eukaryota</taxon>
        <taxon>Metazoa</taxon>
        <taxon>Ecdysozoa</taxon>
        <taxon>Nematoda</taxon>
        <taxon>Enoplea</taxon>
        <taxon>Dorylaimia</taxon>
        <taxon>Trichinellida</taxon>
        <taxon>Trichinellidae</taxon>
        <taxon>Trichinella</taxon>
    </lineage>
</organism>
<keyword evidence="2" id="KW-0489">Methyltransferase</keyword>
<gene>
    <name evidence="8" type="ORF">D917_09916</name>
</gene>
<evidence type="ECO:0000256" key="1">
    <source>
        <dbReference type="ARBA" id="ARBA00010398"/>
    </source>
</evidence>
<dbReference type="InterPro" id="IPR050554">
    <property type="entry name" value="Met_Synthase/Corrinoid"/>
</dbReference>
<evidence type="ECO:0000256" key="5">
    <source>
        <dbReference type="ARBA" id="ARBA00022723"/>
    </source>
</evidence>
<dbReference type="Proteomes" id="UP000243006">
    <property type="component" value="Unassembled WGS sequence"/>
</dbReference>
<evidence type="ECO:0000256" key="3">
    <source>
        <dbReference type="ARBA" id="ARBA00022628"/>
    </source>
</evidence>
<name>A0A1Y3EDX5_9BILA</name>
<evidence type="ECO:0000313" key="9">
    <source>
        <dbReference type="Proteomes" id="UP000243006"/>
    </source>
</evidence>
<dbReference type="PANTHER" id="PTHR45833">
    <property type="entry name" value="METHIONINE SYNTHASE"/>
    <property type="match status" value="1"/>
</dbReference>
<dbReference type="PANTHER" id="PTHR45833:SF1">
    <property type="entry name" value="METHIONINE SYNTHASE"/>
    <property type="match status" value="1"/>
</dbReference>
<reference evidence="8 9" key="1">
    <citation type="submission" date="2015-04" db="EMBL/GenBank/DDBJ databases">
        <title>Draft genome of the roundworm Trichinella nativa.</title>
        <authorList>
            <person name="Mitreva M."/>
        </authorList>
    </citation>
    <scope>NUCLEOTIDE SEQUENCE [LARGE SCALE GENOMIC DNA]</scope>
    <source>
        <strain evidence="8 9">ISS45</strain>
    </source>
</reference>
<dbReference type="InterPro" id="IPR011005">
    <property type="entry name" value="Dihydropteroate_synth-like_sf"/>
</dbReference>
<dbReference type="EMBL" id="LVZM01015758">
    <property type="protein sequence ID" value="OUC43211.1"/>
    <property type="molecule type" value="Genomic_DNA"/>
</dbReference>
<sequence>MQIGPFTNFVNIGERCNVAGSRRFASMIKKGNYEMALQVAKEQVELGAQILDVNLDEAMLDGVNSMIKFVNLISSDPDISKVPLCIDSSNFLVIE</sequence>
<dbReference type="GO" id="GO:0046653">
    <property type="term" value="P:tetrahydrofolate metabolic process"/>
    <property type="evidence" value="ECO:0007669"/>
    <property type="project" value="TreeGrafter"/>
</dbReference>
<keyword evidence="3" id="KW-0846">Cobalamin</keyword>
<dbReference type="GO" id="GO:0046872">
    <property type="term" value="F:metal ion binding"/>
    <property type="evidence" value="ECO:0007669"/>
    <property type="project" value="UniProtKB-KW"/>
</dbReference>
<proteinExistence type="inferred from homology"/>
<dbReference type="PROSITE" id="PS50972">
    <property type="entry name" value="PTERIN_BINDING"/>
    <property type="match status" value="1"/>
</dbReference>